<evidence type="ECO:0000256" key="1">
    <source>
        <dbReference type="SAM" id="MobiDB-lite"/>
    </source>
</evidence>
<evidence type="ECO:0000313" key="3">
    <source>
        <dbReference type="Proteomes" id="UP001218188"/>
    </source>
</evidence>
<protein>
    <submittedName>
        <fullName evidence="2">Uncharacterized protein</fullName>
    </submittedName>
</protein>
<keyword evidence="3" id="KW-1185">Reference proteome</keyword>
<reference evidence="2" key="1">
    <citation type="submission" date="2023-03" db="EMBL/GenBank/DDBJ databases">
        <title>Massive genome expansion in bonnet fungi (Mycena s.s.) driven by repeated elements and novel gene families across ecological guilds.</title>
        <authorList>
            <consortium name="Lawrence Berkeley National Laboratory"/>
            <person name="Harder C.B."/>
            <person name="Miyauchi S."/>
            <person name="Viragh M."/>
            <person name="Kuo A."/>
            <person name="Thoen E."/>
            <person name="Andreopoulos B."/>
            <person name="Lu D."/>
            <person name="Skrede I."/>
            <person name="Drula E."/>
            <person name="Henrissat B."/>
            <person name="Morin E."/>
            <person name="Kohler A."/>
            <person name="Barry K."/>
            <person name="LaButti K."/>
            <person name="Morin E."/>
            <person name="Salamov A."/>
            <person name="Lipzen A."/>
            <person name="Mereny Z."/>
            <person name="Hegedus B."/>
            <person name="Baldrian P."/>
            <person name="Stursova M."/>
            <person name="Weitz H."/>
            <person name="Taylor A."/>
            <person name="Grigoriev I.V."/>
            <person name="Nagy L.G."/>
            <person name="Martin F."/>
            <person name="Kauserud H."/>
        </authorList>
    </citation>
    <scope>NUCLEOTIDE SEQUENCE</scope>
    <source>
        <strain evidence="2">CBHHK200</strain>
    </source>
</reference>
<organism evidence="2 3">
    <name type="scientific">Mycena alexandri</name>
    <dbReference type="NCBI Taxonomy" id="1745969"/>
    <lineage>
        <taxon>Eukaryota</taxon>
        <taxon>Fungi</taxon>
        <taxon>Dikarya</taxon>
        <taxon>Basidiomycota</taxon>
        <taxon>Agaricomycotina</taxon>
        <taxon>Agaricomycetes</taxon>
        <taxon>Agaricomycetidae</taxon>
        <taxon>Agaricales</taxon>
        <taxon>Marasmiineae</taxon>
        <taxon>Mycenaceae</taxon>
        <taxon>Mycena</taxon>
    </lineage>
</organism>
<proteinExistence type="predicted"/>
<name>A0AAD6S1E4_9AGAR</name>
<evidence type="ECO:0000313" key="2">
    <source>
        <dbReference type="EMBL" id="KAJ7019228.1"/>
    </source>
</evidence>
<dbReference type="Proteomes" id="UP001218188">
    <property type="component" value="Unassembled WGS sequence"/>
</dbReference>
<gene>
    <name evidence="2" type="ORF">C8F04DRAFT_1197949</name>
</gene>
<comment type="caution">
    <text evidence="2">The sequence shown here is derived from an EMBL/GenBank/DDBJ whole genome shotgun (WGS) entry which is preliminary data.</text>
</comment>
<feature type="region of interest" description="Disordered" evidence="1">
    <location>
        <begin position="58"/>
        <end position="84"/>
    </location>
</feature>
<dbReference type="AlphaFoldDB" id="A0AAD6S1E4"/>
<sequence>MRSEVDVLKLPKSLPFRPRVIERRTTPPGHPLGGVSRVWERESEDNAIFSSVVSVPRAQRCSTAPPSPKRKGSREGRRWPLAPRRTKADRGLPVLVIKAFPFQTLVPARRIRSGPPTRPIFWFNANRVRLGPPPFQRMLLTGKRLACVNEAVFGPDPQDNPSTYPVNARVLRSATLSTEIWSGPAERTRPRRAFKAFENNADYLNLFADGCYLILGVPASTETLDQVGD</sequence>
<dbReference type="EMBL" id="JARJCM010000302">
    <property type="protein sequence ID" value="KAJ7019228.1"/>
    <property type="molecule type" value="Genomic_DNA"/>
</dbReference>
<accession>A0AAD6S1E4</accession>